<keyword evidence="3" id="KW-1185">Reference proteome</keyword>
<evidence type="ECO:0000313" key="2">
    <source>
        <dbReference type="EMBL" id="KLL10483.1"/>
    </source>
</evidence>
<feature type="region of interest" description="Disordered" evidence="1">
    <location>
        <begin position="26"/>
        <end position="70"/>
    </location>
</feature>
<organism evidence="2 3">
    <name type="scientific">Protofrankia coriariae</name>
    <dbReference type="NCBI Taxonomy" id="1562887"/>
    <lineage>
        <taxon>Bacteria</taxon>
        <taxon>Bacillati</taxon>
        <taxon>Actinomycetota</taxon>
        <taxon>Actinomycetes</taxon>
        <taxon>Frankiales</taxon>
        <taxon>Frankiaceae</taxon>
        <taxon>Protofrankia</taxon>
    </lineage>
</organism>
<evidence type="ECO:0000313" key="3">
    <source>
        <dbReference type="Proteomes" id="UP000035425"/>
    </source>
</evidence>
<evidence type="ECO:0000256" key="1">
    <source>
        <dbReference type="SAM" id="MobiDB-lite"/>
    </source>
</evidence>
<feature type="compositionally biased region" description="Polar residues" evidence="1">
    <location>
        <begin position="57"/>
        <end position="70"/>
    </location>
</feature>
<proteinExistence type="predicted"/>
<accession>A0ABR5F1D3</accession>
<feature type="non-terminal residue" evidence="2">
    <location>
        <position position="1"/>
    </location>
</feature>
<reference evidence="2 3" key="1">
    <citation type="submission" date="2014-12" db="EMBL/GenBank/DDBJ databases">
        <title>Frankia sp. BMG5.1 draft genome.</title>
        <authorList>
            <person name="Gtari M."/>
            <person name="Ghodhbane-Gtari F."/>
            <person name="Nouioui I."/>
            <person name="Ktari A."/>
            <person name="Hezbri K."/>
            <person name="Mimouni W."/>
            <person name="Sbissi I."/>
            <person name="Ayari A."/>
            <person name="Yamanaka T."/>
            <person name="Normand P."/>
            <person name="Tisa L.S."/>
            <person name="Boudabous A."/>
        </authorList>
    </citation>
    <scope>NUCLEOTIDE SEQUENCE [LARGE SCALE GENOMIC DNA]</scope>
    <source>
        <strain evidence="2 3">BMG5.1</strain>
    </source>
</reference>
<name>A0ABR5F1D3_9ACTN</name>
<dbReference type="EMBL" id="JWIO01000031">
    <property type="protein sequence ID" value="KLL10483.1"/>
    <property type="molecule type" value="Genomic_DNA"/>
</dbReference>
<comment type="caution">
    <text evidence="2">The sequence shown here is derived from an EMBL/GenBank/DDBJ whole genome shotgun (WGS) entry which is preliminary data.</text>
</comment>
<sequence>ALSIHALVADRDHNAAINLRQLVAASTSETQNARGGDRKTALARQVPVKREPGTARAGQTGSASPNGEAA</sequence>
<protein>
    <submittedName>
        <fullName evidence="2">Transposase</fullName>
    </submittedName>
</protein>
<gene>
    <name evidence="2" type="ORF">FrCorBMG51_17545</name>
</gene>
<dbReference type="Proteomes" id="UP000035425">
    <property type="component" value="Unassembled WGS sequence"/>
</dbReference>